<organism evidence="1 2">
    <name type="scientific">Dyella acidisoli</name>
    <dbReference type="NCBI Taxonomy" id="1867834"/>
    <lineage>
        <taxon>Bacteria</taxon>
        <taxon>Pseudomonadati</taxon>
        <taxon>Pseudomonadota</taxon>
        <taxon>Gammaproteobacteria</taxon>
        <taxon>Lysobacterales</taxon>
        <taxon>Rhodanobacteraceae</taxon>
        <taxon>Dyella</taxon>
    </lineage>
</organism>
<gene>
    <name evidence="1" type="ORF">GCM10007901_32480</name>
</gene>
<proteinExistence type="predicted"/>
<protein>
    <submittedName>
        <fullName evidence="1">Uncharacterized protein</fullName>
    </submittedName>
</protein>
<name>A0ABQ5XRC2_9GAMM</name>
<dbReference type="Proteomes" id="UP001156670">
    <property type="component" value="Unassembled WGS sequence"/>
</dbReference>
<evidence type="ECO:0000313" key="1">
    <source>
        <dbReference type="EMBL" id="GLQ94297.1"/>
    </source>
</evidence>
<sequence>MDIARCVQRVAYADTHSDTDANPYTYAYSNTHSNTHPDADTYAYSNTHPDADTYAHSNTNADTQRFRVQSLQGHEHQHELEYLRHADGRDGYGHSCRR</sequence>
<accession>A0ABQ5XRC2</accession>
<dbReference type="EMBL" id="BSOB01000037">
    <property type="protein sequence ID" value="GLQ94297.1"/>
    <property type="molecule type" value="Genomic_DNA"/>
</dbReference>
<reference evidence="2" key="1">
    <citation type="journal article" date="2019" name="Int. J. Syst. Evol. Microbiol.">
        <title>The Global Catalogue of Microorganisms (GCM) 10K type strain sequencing project: providing services to taxonomists for standard genome sequencing and annotation.</title>
        <authorList>
            <consortium name="The Broad Institute Genomics Platform"/>
            <consortium name="The Broad Institute Genome Sequencing Center for Infectious Disease"/>
            <person name="Wu L."/>
            <person name="Ma J."/>
        </authorList>
    </citation>
    <scope>NUCLEOTIDE SEQUENCE [LARGE SCALE GENOMIC DNA]</scope>
    <source>
        <strain evidence="2">NBRC 111980</strain>
    </source>
</reference>
<comment type="caution">
    <text evidence="1">The sequence shown here is derived from an EMBL/GenBank/DDBJ whole genome shotgun (WGS) entry which is preliminary data.</text>
</comment>
<keyword evidence="2" id="KW-1185">Reference proteome</keyword>
<evidence type="ECO:0000313" key="2">
    <source>
        <dbReference type="Proteomes" id="UP001156670"/>
    </source>
</evidence>